<dbReference type="EMBL" id="FNED01000046">
    <property type="protein sequence ID" value="SDK26786.1"/>
    <property type="molecule type" value="Genomic_DNA"/>
</dbReference>
<dbReference type="Proteomes" id="UP000182836">
    <property type="component" value="Unassembled WGS sequence"/>
</dbReference>
<reference evidence="2 3" key="1">
    <citation type="submission" date="2016-10" db="EMBL/GenBank/DDBJ databases">
        <authorList>
            <person name="de Groot N.N."/>
        </authorList>
    </citation>
    <scope>NUCLEOTIDE SEQUENCE [LARGE SCALE GENOMIC DNA]</scope>
    <source>
        <strain evidence="2 3">DSM 2895</strain>
    </source>
</reference>
<protein>
    <recommendedName>
        <fullName evidence="1">DUF4183 domain-containing protein</fullName>
    </recommendedName>
</protein>
<accession>A0A1G9AHG0</accession>
<evidence type="ECO:0000259" key="1">
    <source>
        <dbReference type="Pfam" id="PF13799"/>
    </source>
</evidence>
<dbReference type="Pfam" id="PF13799">
    <property type="entry name" value="DUF4183"/>
    <property type="match status" value="1"/>
</dbReference>
<evidence type="ECO:0000313" key="3">
    <source>
        <dbReference type="Proteomes" id="UP000182836"/>
    </source>
</evidence>
<evidence type="ECO:0000313" key="2">
    <source>
        <dbReference type="EMBL" id="SDK26786.1"/>
    </source>
</evidence>
<dbReference type="GeneID" id="42305654"/>
<gene>
    <name evidence="2" type="ORF">SAMN04487909_14635</name>
</gene>
<dbReference type="InterPro" id="IPR025237">
    <property type="entry name" value="DUF4183"/>
</dbReference>
<proteinExistence type="predicted"/>
<organism evidence="2 3">
    <name type="scientific">Aneurinibacillus migulanus</name>
    <name type="common">Bacillus migulanus</name>
    <dbReference type="NCBI Taxonomy" id="47500"/>
    <lineage>
        <taxon>Bacteria</taxon>
        <taxon>Bacillati</taxon>
        <taxon>Bacillota</taxon>
        <taxon>Bacilli</taxon>
        <taxon>Bacillales</taxon>
        <taxon>Paenibacillaceae</taxon>
        <taxon>Aneurinibacillus group</taxon>
        <taxon>Aneurinibacillus</taxon>
    </lineage>
</organism>
<sequence length="97" mass="10503">MIIPTVQRYFYITDSDIQGPQVIPATEFTGDGGGPISEFTNLGQNSYSNLYINGILQEGSIYNVSLNALTINPNGSTIFAGEPIILEIVQFSAQVFP</sequence>
<dbReference type="AlphaFoldDB" id="A0A1G9AHG0"/>
<name>A0A1G9AHG0_ANEMI</name>
<dbReference type="RefSeq" id="WP_052811906.1">
    <property type="nucleotide sequence ID" value="NZ_BJOA01000186.1"/>
</dbReference>
<feature type="domain" description="DUF4183" evidence="1">
    <location>
        <begin position="25"/>
        <end position="88"/>
    </location>
</feature>